<dbReference type="EMBL" id="BONG01000052">
    <property type="protein sequence ID" value="GIF92872.1"/>
    <property type="molecule type" value="Genomic_DNA"/>
</dbReference>
<keyword evidence="2" id="KW-0732">Signal</keyword>
<evidence type="ECO:0008006" key="5">
    <source>
        <dbReference type="Google" id="ProtNLM"/>
    </source>
</evidence>
<reference evidence="3 4" key="1">
    <citation type="submission" date="2021-01" db="EMBL/GenBank/DDBJ databases">
        <title>Whole genome shotgun sequence of Catellatospora chokoriensis NBRC 107358.</title>
        <authorList>
            <person name="Komaki H."/>
            <person name="Tamura T."/>
        </authorList>
    </citation>
    <scope>NUCLEOTIDE SEQUENCE [LARGE SCALE GENOMIC DNA]</scope>
    <source>
        <strain evidence="3 4">NBRC 107358</strain>
    </source>
</reference>
<feature type="chain" id="PRO_5038584919" description="DUF3558 domain-containing protein" evidence="2">
    <location>
        <begin position="25"/>
        <end position="179"/>
    </location>
</feature>
<sequence>MMRSHSQLLPAALLAVLFALSACGDGGTPAAQQPAPPGQDAPADAAPESAAPSAPAAIDPCTVITAAEAAKLAGTKLDEPVSSAPVSCRWTAPVTGPTAQVEVYVGDGAAKVLDIERTLGHKIVQLAGIGDEAWLDTTACEVFWLQSGQWIAIRLVRLNDAADNLKPLEDLARAAAGRL</sequence>
<evidence type="ECO:0000256" key="2">
    <source>
        <dbReference type="SAM" id="SignalP"/>
    </source>
</evidence>
<proteinExistence type="predicted"/>
<evidence type="ECO:0000256" key="1">
    <source>
        <dbReference type="SAM" id="MobiDB-lite"/>
    </source>
</evidence>
<comment type="caution">
    <text evidence="3">The sequence shown here is derived from an EMBL/GenBank/DDBJ whole genome shotgun (WGS) entry which is preliminary data.</text>
</comment>
<dbReference type="PROSITE" id="PS51257">
    <property type="entry name" value="PROKAR_LIPOPROTEIN"/>
    <property type="match status" value="1"/>
</dbReference>
<accession>A0A8J3K539</accession>
<feature type="compositionally biased region" description="Low complexity" evidence="1">
    <location>
        <begin position="40"/>
        <end position="54"/>
    </location>
</feature>
<evidence type="ECO:0000313" key="4">
    <source>
        <dbReference type="Proteomes" id="UP000619293"/>
    </source>
</evidence>
<feature type="signal peptide" evidence="2">
    <location>
        <begin position="1"/>
        <end position="24"/>
    </location>
</feature>
<protein>
    <recommendedName>
        <fullName evidence="5">DUF3558 domain-containing protein</fullName>
    </recommendedName>
</protein>
<dbReference type="RefSeq" id="WP_239120875.1">
    <property type="nucleotide sequence ID" value="NZ_BAAALB010000019.1"/>
</dbReference>
<name>A0A8J3K539_9ACTN</name>
<feature type="region of interest" description="Disordered" evidence="1">
    <location>
        <begin position="27"/>
        <end position="54"/>
    </location>
</feature>
<dbReference type="InterPro" id="IPR024520">
    <property type="entry name" value="DUF3558"/>
</dbReference>
<keyword evidence="4" id="KW-1185">Reference proteome</keyword>
<dbReference type="Proteomes" id="UP000619293">
    <property type="component" value="Unassembled WGS sequence"/>
</dbReference>
<dbReference type="Pfam" id="PF12079">
    <property type="entry name" value="DUF3558"/>
    <property type="match status" value="1"/>
</dbReference>
<organism evidence="3 4">
    <name type="scientific">Catellatospora chokoriensis</name>
    <dbReference type="NCBI Taxonomy" id="310353"/>
    <lineage>
        <taxon>Bacteria</taxon>
        <taxon>Bacillati</taxon>
        <taxon>Actinomycetota</taxon>
        <taxon>Actinomycetes</taxon>
        <taxon>Micromonosporales</taxon>
        <taxon>Micromonosporaceae</taxon>
        <taxon>Catellatospora</taxon>
    </lineage>
</organism>
<evidence type="ECO:0000313" key="3">
    <source>
        <dbReference type="EMBL" id="GIF92872.1"/>
    </source>
</evidence>
<dbReference type="AlphaFoldDB" id="A0A8J3K539"/>
<gene>
    <name evidence="3" type="ORF">Cch02nite_63160</name>
</gene>